<feature type="domain" description="Chalcone isomerase" evidence="1">
    <location>
        <begin position="139"/>
        <end position="266"/>
    </location>
</feature>
<dbReference type="SUPFAM" id="SSF54626">
    <property type="entry name" value="Chalcone isomerase"/>
    <property type="match status" value="1"/>
</dbReference>
<feature type="domain" description="Chalcone isomerase" evidence="1">
    <location>
        <begin position="97"/>
        <end position="125"/>
    </location>
</feature>
<dbReference type="GO" id="GO:0016872">
    <property type="term" value="F:intramolecular lyase activity"/>
    <property type="evidence" value="ECO:0007669"/>
    <property type="project" value="InterPro"/>
</dbReference>
<evidence type="ECO:0000313" key="3">
    <source>
        <dbReference type="Proteomes" id="UP000053257"/>
    </source>
</evidence>
<dbReference type="Pfam" id="PF16035">
    <property type="entry name" value="Chalcone_2"/>
    <property type="match status" value="2"/>
</dbReference>
<keyword evidence="3" id="KW-1185">Reference proteome</keyword>
<dbReference type="Proteomes" id="UP000053257">
    <property type="component" value="Unassembled WGS sequence"/>
</dbReference>
<protein>
    <recommendedName>
        <fullName evidence="1">Chalcone isomerase domain-containing protein</fullName>
    </recommendedName>
</protein>
<sequence length="275" mass="29993">MFPLLQPFACRTLASATRGLSSSAARRALHSQAVRSGPSRLKHILWGSVAAVSGILALQSAIQLDADPVQADETIDPASSIAFPNTLRIQSKQPLPTFSLVGLGVRTVSFLGIKVYSVGFYADLSNPNLNVPKSASPEEKIEHIVRNTACVLRIVPTRSTSFSHLRDGFLRALQARLVLFKQRGQLTPDDELAIQAPLRKLKSMFPNTPLAKHQSLDILLAPPVPGQPRNLIVRDLGAVQDDWLAEQFILGYFEGSGLSPPLKKSVFERLQNFGN</sequence>
<dbReference type="OrthoDB" id="18193at2759"/>
<dbReference type="InterPro" id="IPR016088">
    <property type="entry name" value="Chalcone_isomerase_3-sand"/>
</dbReference>
<dbReference type="AlphaFoldDB" id="A0A0C3S5T7"/>
<evidence type="ECO:0000313" key="2">
    <source>
        <dbReference type="EMBL" id="KIP11461.1"/>
    </source>
</evidence>
<name>A0A0C3S5T7_PHLG1</name>
<dbReference type="PANTHER" id="PTHR47284:SF3">
    <property type="entry name" value="FATTY-ACID-BINDING PROTEIN 2"/>
    <property type="match status" value="1"/>
</dbReference>
<gene>
    <name evidence="2" type="ORF">PHLGIDRAFT_33388</name>
</gene>
<reference evidence="2 3" key="1">
    <citation type="journal article" date="2014" name="PLoS Genet.">
        <title>Analysis of the Phlebiopsis gigantea genome, transcriptome and secretome provides insight into its pioneer colonization strategies of wood.</title>
        <authorList>
            <person name="Hori C."/>
            <person name="Ishida T."/>
            <person name="Igarashi K."/>
            <person name="Samejima M."/>
            <person name="Suzuki H."/>
            <person name="Master E."/>
            <person name="Ferreira P."/>
            <person name="Ruiz-Duenas F.J."/>
            <person name="Held B."/>
            <person name="Canessa P."/>
            <person name="Larrondo L.F."/>
            <person name="Schmoll M."/>
            <person name="Druzhinina I.S."/>
            <person name="Kubicek C.P."/>
            <person name="Gaskell J.A."/>
            <person name="Kersten P."/>
            <person name="St John F."/>
            <person name="Glasner J."/>
            <person name="Sabat G."/>
            <person name="Splinter BonDurant S."/>
            <person name="Syed K."/>
            <person name="Yadav J."/>
            <person name="Mgbeahuruike A.C."/>
            <person name="Kovalchuk A."/>
            <person name="Asiegbu F.O."/>
            <person name="Lackner G."/>
            <person name="Hoffmeister D."/>
            <person name="Rencoret J."/>
            <person name="Gutierrez A."/>
            <person name="Sun H."/>
            <person name="Lindquist E."/>
            <person name="Barry K."/>
            <person name="Riley R."/>
            <person name="Grigoriev I.V."/>
            <person name="Henrissat B."/>
            <person name="Kues U."/>
            <person name="Berka R.M."/>
            <person name="Martinez A.T."/>
            <person name="Covert S.F."/>
            <person name="Blanchette R.A."/>
            <person name="Cullen D."/>
        </authorList>
    </citation>
    <scope>NUCLEOTIDE SEQUENCE [LARGE SCALE GENOMIC DNA]</scope>
    <source>
        <strain evidence="2 3">11061_1 CR5-6</strain>
    </source>
</reference>
<dbReference type="InterPro" id="IPR036298">
    <property type="entry name" value="Chalcone_isomerase_sf"/>
</dbReference>
<dbReference type="EMBL" id="KN840446">
    <property type="protein sequence ID" value="KIP11461.1"/>
    <property type="molecule type" value="Genomic_DNA"/>
</dbReference>
<proteinExistence type="predicted"/>
<accession>A0A0C3S5T7</accession>
<dbReference type="PANTHER" id="PTHR47284">
    <property type="entry name" value="FATTY-ACID-BINDING PROTEIN 2"/>
    <property type="match status" value="1"/>
</dbReference>
<dbReference type="STRING" id="745531.A0A0C3S5T7"/>
<organism evidence="2 3">
    <name type="scientific">Phlebiopsis gigantea (strain 11061_1 CR5-6)</name>
    <name type="common">White-rot fungus</name>
    <name type="synonym">Peniophora gigantea</name>
    <dbReference type="NCBI Taxonomy" id="745531"/>
    <lineage>
        <taxon>Eukaryota</taxon>
        <taxon>Fungi</taxon>
        <taxon>Dikarya</taxon>
        <taxon>Basidiomycota</taxon>
        <taxon>Agaricomycotina</taxon>
        <taxon>Agaricomycetes</taxon>
        <taxon>Polyporales</taxon>
        <taxon>Phanerochaetaceae</taxon>
        <taxon>Phlebiopsis</taxon>
    </lineage>
</organism>
<evidence type="ECO:0000259" key="1">
    <source>
        <dbReference type="Pfam" id="PF16035"/>
    </source>
</evidence>
<dbReference type="HOGENOM" id="CLU_038840_2_0_1"/>
<dbReference type="Gene3D" id="3.50.70.10">
    <property type="match status" value="1"/>
</dbReference>
<dbReference type="InterPro" id="IPR016087">
    <property type="entry name" value="Chalcone_isomerase"/>
</dbReference>